<dbReference type="EMBL" id="SJPP01000002">
    <property type="protein sequence ID" value="TWU09530.1"/>
    <property type="molecule type" value="Genomic_DNA"/>
</dbReference>
<name>A0A5C6BC69_9PLAN</name>
<keyword evidence="3" id="KW-1185">Reference proteome</keyword>
<evidence type="ECO:0000313" key="2">
    <source>
        <dbReference type="EMBL" id="TWU09530.1"/>
    </source>
</evidence>
<dbReference type="OrthoDB" id="302238at2"/>
<gene>
    <name evidence="2" type="ORF">CA54_47720</name>
</gene>
<protein>
    <submittedName>
        <fullName evidence="2">Uncharacterized protein</fullName>
    </submittedName>
</protein>
<evidence type="ECO:0000256" key="1">
    <source>
        <dbReference type="SAM" id="SignalP"/>
    </source>
</evidence>
<sequence precursor="true">MKWLSVVKVNLICFCLVSGLLFSVNVGHCDDLSAGTGEIVAGAEKAITNRELFVKWNRELWSCSENDLRLLTMDDNDTVSLSAAFELLVVRPAQKRTNRDELRTPETTGLPAKRDYQIDRADAARFVGFCEGRLKIPLPDWYLAVLEFGSVRHDRASTYFVFRDGMHGLAIQKQHVTIKGDDNTELDWTVLSNAPNEVTVSGDNVVLDGTSAELVIPLSSVKTRGALQKGFAFTNDERRFWVTIYDRSILSEDDLLRFYVGDKVRWEADVWGTIPPSSMSLPLGNHYVSVVRNDNLVYVVGAGNCGAYIEGFDAESGKVVMRFTALSF</sequence>
<accession>A0A5C6BC69</accession>
<organism evidence="2 3">
    <name type="scientific">Symmachiella macrocystis</name>
    <dbReference type="NCBI Taxonomy" id="2527985"/>
    <lineage>
        <taxon>Bacteria</taxon>
        <taxon>Pseudomonadati</taxon>
        <taxon>Planctomycetota</taxon>
        <taxon>Planctomycetia</taxon>
        <taxon>Planctomycetales</taxon>
        <taxon>Planctomycetaceae</taxon>
        <taxon>Symmachiella</taxon>
    </lineage>
</organism>
<proteinExistence type="predicted"/>
<comment type="caution">
    <text evidence="2">The sequence shown here is derived from an EMBL/GenBank/DDBJ whole genome shotgun (WGS) entry which is preliminary data.</text>
</comment>
<feature type="signal peptide" evidence="1">
    <location>
        <begin position="1"/>
        <end position="23"/>
    </location>
</feature>
<reference evidence="2 3" key="1">
    <citation type="submission" date="2019-02" db="EMBL/GenBank/DDBJ databases">
        <title>Deep-cultivation of Planctomycetes and their phenomic and genomic characterization uncovers novel biology.</title>
        <authorList>
            <person name="Wiegand S."/>
            <person name="Jogler M."/>
            <person name="Boedeker C."/>
            <person name="Pinto D."/>
            <person name="Vollmers J."/>
            <person name="Rivas-Marin E."/>
            <person name="Kohn T."/>
            <person name="Peeters S.H."/>
            <person name="Heuer A."/>
            <person name="Rast P."/>
            <person name="Oberbeckmann S."/>
            <person name="Bunk B."/>
            <person name="Jeske O."/>
            <person name="Meyerdierks A."/>
            <person name="Storesund J.E."/>
            <person name="Kallscheuer N."/>
            <person name="Luecker S."/>
            <person name="Lage O.M."/>
            <person name="Pohl T."/>
            <person name="Merkel B.J."/>
            <person name="Hornburger P."/>
            <person name="Mueller R.-W."/>
            <person name="Bruemmer F."/>
            <person name="Labrenz M."/>
            <person name="Spormann A.M."/>
            <person name="Op Den Camp H."/>
            <person name="Overmann J."/>
            <person name="Amann R."/>
            <person name="Jetten M.S.M."/>
            <person name="Mascher T."/>
            <person name="Medema M.H."/>
            <person name="Devos D.P."/>
            <person name="Kaster A.-K."/>
            <person name="Ovreas L."/>
            <person name="Rohde M."/>
            <person name="Galperin M.Y."/>
            <person name="Jogler C."/>
        </authorList>
    </citation>
    <scope>NUCLEOTIDE SEQUENCE [LARGE SCALE GENOMIC DNA]</scope>
    <source>
        <strain evidence="2 3">CA54</strain>
    </source>
</reference>
<evidence type="ECO:0000313" key="3">
    <source>
        <dbReference type="Proteomes" id="UP000320735"/>
    </source>
</evidence>
<feature type="chain" id="PRO_5022993315" evidence="1">
    <location>
        <begin position="24"/>
        <end position="328"/>
    </location>
</feature>
<dbReference type="Proteomes" id="UP000320735">
    <property type="component" value="Unassembled WGS sequence"/>
</dbReference>
<dbReference type="AlphaFoldDB" id="A0A5C6BC69"/>
<keyword evidence="1" id="KW-0732">Signal</keyword>
<dbReference type="RefSeq" id="WP_146373214.1">
    <property type="nucleotide sequence ID" value="NZ_SJPP01000002.1"/>
</dbReference>